<feature type="domain" description="Helicase ATP-binding" evidence="11">
    <location>
        <begin position="275"/>
        <end position="457"/>
    </location>
</feature>
<reference evidence="13" key="1">
    <citation type="journal article" date="2009" name="BMC Genomics">
        <title>The complete genome sequence of Staphylothermus marinus reveals differences in sulfur metabolism among heterotrophic Crenarchaeota.</title>
        <authorList>
            <person name="Anderson I.J."/>
            <person name="Dharmarajan L."/>
            <person name="Rodriguez J."/>
            <person name="Hooper S."/>
            <person name="Porat I."/>
            <person name="Ulrich L.E."/>
            <person name="Elkins J.G."/>
            <person name="Mavromatis K."/>
            <person name="Sun H."/>
            <person name="Land M."/>
            <person name="Lapidus A."/>
            <person name="Lucas S."/>
            <person name="Barry K."/>
            <person name="Huber H."/>
            <person name="Zhulin I.B."/>
            <person name="Whitman W.B."/>
            <person name="Mukhopadhyay B."/>
            <person name="Woese C."/>
            <person name="Bristow J."/>
            <person name="Kyrpides N."/>
        </authorList>
    </citation>
    <scope>NUCLEOTIDE SEQUENCE [LARGE SCALE GENOMIC DNA]</scope>
    <source>
        <strain evidence="13">ATCC 43588 / DSM 3639 / JCM 9404 / F1</strain>
    </source>
</reference>
<dbReference type="Gene3D" id="3.90.1570.50">
    <property type="match status" value="1"/>
</dbReference>
<dbReference type="InterPro" id="IPR004473">
    <property type="entry name" value="Restrct_endonuc_typeI_HsdR"/>
</dbReference>
<dbReference type="InterPro" id="IPR014001">
    <property type="entry name" value="Helicase_ATP-bd"/>
</dbReference>
<evidence type="ECO:0000256" key="4">
    <source>
        <dbReference type="ARBA" id="ARBA00022722"/>
    </source>
</evidence>
<accession>A3DMK4</accession>
<dbReference type="REBASE" id="14819">
    <property type="entry name" value="SmaF1IP"/>
</dbReference>
<dbReference type="KEGG" id="smr:Smar_0763"/>
<organism evidence="12 13">
    <name type="scientific">Staphylothermus marinus (strain ATCC 43588 / DSM 3639 / JCM 9404 / F1)</name>
    <dbReference type="NCBI Taxonomy" id="399550"/>
    <lineage>
        <taxon>Archaea</taxon>
        <taxon>Thermoproteota</taxon>
        <taxon>Thermoprotei</taxon>
        <taxon>Desulfurococcales</taxon>
        <taxon>Desulfurococcaceae</taxon>
        <taxon>Staphylothermus</taxon>
    </lineage>
</organism>
<keyword evidence="8" id="KW-0378">Hydrolase</keyword>
<dbReference type="GO" id="GO:0009307">
    <property type="term" value="P:DNA restriction-modification system"/>
    <property type="evidence" value="ECO:0007669"/>
    <property type="project" value="UniProtKB-KW"/>
</dbReference>
<dbReference type="CDD" id="cd18800">
    <property type="entry name" value="SF2_C_EcoR124I-like"/>
    <property type="match status" value="1"/>
</dbReference>
<evidence type="ECO:0000256" key="3">
    <source>
        <dbReference type="ARBA" id="ARBA00012654"/>
    </source>
</evidence>
<dbReference type="Proteomes" id="UP000000254">
    <property type="component" value="Chromosome"/>
</dbReference>
<dbReference type="GO" id="GO:0005524">
    <property type="term" value="F:ATP binding"/>
    <property type="evidence" value="ECO:0007669"/>
    <property type="project" value="UniProtKB-KW"/>
</dbReference>
<evidence type="ECO:0000256" key="8">
    <source>
        <dbReference type="ARBA" id="ARBA00022801"/>
    </source>
</evidence>
<dbReference type="InterPro" id="IPR007409">
    <property type="entry name" value="Restrct_endonuc_type1_HsdR_N"/>
</dbReference>
<dbReference type="Gene3D" id="3.40.50.300">
    <property type="entry name" value="P-loop containing nucleotide triphosphate hydrolases"/>
    <property type="match status" value="2"/>
</dbReference>
<evidence type="ECO:0000256" key="2">
    <source>
        <dbReference type="ARBA" id="ARBA00008598"/>
    </source>
</evidence>
<evidence type="ECO:0000256" key="7">
    <source>
        <dbReference type="ARBA" id="ARBA00022759"/>
    </source>
</evidence>
<dbReference type="NCBIfam" id="TIGR00348">
    <property type="entry name" value="hsdR"/>
    <property type="match status" value="1"/>
</dbReference>
<dbReference type="SUPFAM" id="SSF52540">
    <property type="entry name" value="P-loop containing nucleoside triphosphate hydrolases"/>
    <property type="match status" value="2"/>
</dbReference>
<dbReference type="GO" id="GO:0003677">
    <property type="term" value="F:DNA binding"/>
    <property type="evidence" value="ECO:0007669"/>
    <property type="project" value="UniProtKB-KW"/>
</dbReference>
<comment type="similarity">
    <text evidence="2">Belongs to the HsdR family.</text>
</comment>
<evidence type="ECO:0000256" key="6">
    <source>
        <dbReference type="ARBA" id="ARBA00022747"/>
    </source>
</evidence>
<reference evidence="12 13" key="2">
    <citation type="journal article" date="2009" name="Stand. Genomic Sci.">
        <title>Complete genome sequence of Staphylothermus marinus Stetter and Fiala 1986 type strain F1.</title>
        <authorList>
            <person name="Anderson I.J."/>
            <person name="Sun H."/>
            <person name="Lapidus A."/>
            <person name="Copeland A."/>
            <person name="Glavina Del Rio T."/>
            <person name="Tice H."/>
            <person name="Dalin E."/>
            <person name="Lucas S."/>
            <person name="Barry K."/>
            <person name="Land M."/>
            <person name="Richardson P."/>
            <person name="Huber H."/>
            <person name="Kyrpides N.C."/>
        </authorList>
    </citation>
    <scope>NUCLEOTIDE SEQUENCE [LARGE SCALE GENOMIC DNA]</scope>
    <source>
        <strain evidence="13">ATCC 43588 / DSM 3639 / JCM 9404 / F1</strain>
    </source>
</reference>
<dbReference type="InterPro" id="IPR027417">
    <property type="entry name" value="P-loop_NTPase"/>
</dbReference>
<dbReference type="eggNOG" id="arCOG00878">
    <property type="taxonomic scope" value="Archaea"/>
</dbReference>
<dbReference type="AlphaFoldDB" id="A3DMK4"/>
<evidence type="ECO:0000256" key="10">
    <source>
        <dbReference type="ARBA" id="ARBA00023125"/>
    </source>
</evidence>
<keyword evidence="5" id="KW-0547">Nucleotide-binding</keyword>
<dbReference type="InterPro" id="IPR040980">
    <property type="entry name" value="SWI2_SNF2"/>
</dbReference>
<dbReference type="Pfam" id="PF22679">
    <property type="entry name" value="T1R_D3-like"/>
    <property type="match status" value="1"/>
</dbReference>
<dbReference type="GO" id="GO:0009035">
    <property type="term" value="F:type I site-specific deoxyribonuclease activity"/>
    <property type="evidence" value="ECO:0007669"/>
    <property type="project" value="UniProtKB-EC"/>
</dbReference>
<evidence type="ECO:0000313" key="13">
    <source>
        <dbReference type="Proteomes" id="UP000000254"/>
    </source>
</evidence>
<dbReference type="Pfam" id="PF18766">
    <property type="entry name" value="SWI2_SNF2"/>
    <property type="match status" value="1"/>
</dbReference>
<keyword evidence="7" id="KW-0255">Endonuclease</keyword>
<evidence type="ECO:0000313" key="12">
    <source>
        <dbReference type="EMBL" id="ABN69864.1"/>
    </source>
</evidence>
<dbReference type="InterPro" id="IPR051268">
    <property type="entry name" value="Type-I_R_enzyme_R_subunit"/>
</dbReference>
<name>A3DMK4_STAMF</name>
<keyword evidence="6" id="KW-0680">Restriction system</keyword>
<evidence type="ECO:0000256" key="1">
    <source>
        <dbReference type="ARBA" id="ARBA00000851"/>
    </source>
</evidence>
<dbReference type="CDD" id="cd22332">
    <property type="entry name" value="HsdR_N"/>
    <property type="match status" value="1"/>
</dbReference>
<keyword evidence="9" id="KW-0067">ATP-binding</keyword>
<dbReference type="GO" id="GO:0120545">
    <property type="term" value="F:nucleic acid conformation isomerase activity"/>
    <property type="evidence" value="ECO:0007669"/>
    <property type="project" value="UniProtKB-ARBA"/>
</dbReference>
<evidence type="ECO:0000256" key="5">
    <source>
        <dbReference type="ARBA" id="ARBA00022741"/>
    </source>
</evidence>
<dbReference type="STRING" id="399550.Smar_0763"/>
<dbReference type="EC" id="3.1.21.3" evidence="3"/>
<sequence length="1020" mass="119915">MSVFLRGGGFLVRERGLEDFIVDELVKRGWRYIDSMSLGREGLDKPLIYSVLRRKIREFNPGVGEEDVSEAVSLLEGRGFGASGAREVLEYLKFGVPVKLGGSRVSARLKLIDYSDLGRNEFVVSRQVIHRGVREIRNDIVLYVNGIPLVSIEVKNPTEPGVSWRDAFLQIKRYEHSVPELYKYVQIGVAIGARAKYFPIIPWADPGKVPIYEWREEGLDSIGSVIEMLRPHRFLDILRFYTYFRMEEGRESKVIARYMQYRAANKIVDRVLKRLRGEDNIDRGLIWHWQGSGKTLTMIFAAMKLYWLLENPMIFFVVDRIELQNQLYYENLTKLDLGPEVKPKLIDSIDRLRQVLSYNDYRGEPGVFVVTVQKFQPSEFEELEKFLKAIAMSRPGTVMDRMDIILLVDEAHRTQYGVLAEQMMRLLRKANYFAFTGTPVPRRNPLKNTFAKFSPPGELYLDKYFILDSIRDKYTVKIAYQPGPFDYSLNKELLEEFLESEFDELPEEVRRRVERHVGKELDIRKFKVFLENPERIDRIAKYIAEHFRENVDGKFKAMVVASSRRACVLYKRALDKYLPPEYSEVVMTFQSNENDTLIEEYKSELTSRYHVMNPRDAVQKIIENFRTEDNPRILIVTDMLLTGFDAPILQTMYLDKPLKGHRLLQAIARVNRPYRGVKEYGLVIDFVGIFRELEKAFAMYEREDLKGAVFDVEEVLREFKETLQHLLQLIGPKPVVESDEELFRYVRIKAEELARNRSLEKEFTGKYRVLRRLYELISAKLSRDDIEQYKWFSNIYVFYVKNFVGSTPEEELAERYYKKTIEAISHSLQVLEKEAEFSPIKIDREFFEEFIQNKNIGLEDKASALIMGIHKFKLYAHNDPIYVSVADKIEDLMRKWRRRLKNSLELYEEAKRLWEKIYALKEEQTKLRFGRREYLVYRTLVDAGFKEKHALEVTNKLIEKLKDKISLHGWSKNPKLVRDVERITALTILREARIAGFTIDQARKLIDLLVKRLEKSDIEQ</sequence>
<keyword evidence="13" id="KW-1185">Reference proteome</keyword>
<dbReference type="InterPro" id="IPR055180">
    <property type="entry name" value="HsdR_RecA-like_helicase_dom_2"/>
</dbReference>
<comment type="catalytic activity">
    <reaction evidence="1">
        <text>Endonucleolytic cleavage of DNA to give random double-stranded fragments with terminal 5'-phosphates, ATP is simultaneously hydrolyzed.</text>
        <dbReference type="EC" id="3.1.21.3"/>
    </reaction>
</comment>
<keyword evidence="10" id="KW-0238">DNA-binding</keyword>
<dbReference type="EMBL" id="CP000575">
    <property type="protein sequence ID" value="ABN69864.1"/>
    <property type="molecule type" value="Genomic_DNA"/>
</dbReference>
<dbReference type="PANTHER" id="PTHR30195:SF15">
    <property type="entry name" value="TYPE I RESTRICTION ENZYME HINDI ENDONUCLEASE SUBUNIT"/>
    <property type="match status" value="1"/>
</dbReference>
<dbReference type="PANTHER" id="PTHR30195">
    <property type="entry name" value="TYPE I SITE-SPECIFIC DEOXYRIBONUCLEASE PROTEIN SUBUNIT M AND R"/>
    <property type="match status" value="1"/>
</dbReference>
<dbReference type="Pfam" id="PF04313">
    <property type="entry name" value="HSDR_N"/>
    <property type="match status" value="1"/>
</dbReference>
<dbReference type="HOGENOM" id="CLU_005762_0_0_2"/>
<evidence type="ECO:0000259" key="11">
    <source>
        <dbReference type="PROSITE" id="PS51192"/>
    </source>
</evidence>
<dbReference type="PROSITE" id="PS51192">
    <property type="entry name" value="HELICASE_ATP_BIND_1"/>
    <property type="match status" value="1"/>
</dbReference>
<keyword evidence="4" id="KW-0540">Nuclease</keyword>
<evidence type="ECO:0000256" key="9">
    <source>
        <dbReference type="ARBA" id="ARBA00022840"/>
    </source>
</evidence>
<dbReference type="SMART" id="SM00487">
    <property type="entry name" value="DEXDc"/>
    <property type="match status" value="1"/>
</dbReference>
<proteinExistence type="inferred from homology"/>
<protein>
    <recommendedName>
        <fullName evidence="3">type I site-specific deoxyribonuclease</fullName>
        <ecNumber evidence="3">3.1.21.3</ecNumber>
    </recommendedName>
</protein>
<gene>
    <name evidence="12" type="ordered locus">Smar_0763</name>
</gene>